<dbReference type="CDD" id="cd14825">
    <property type="entry name" value="TRAPPC2_sedlin"/>
    <property type="match status" value="1"/>
</dbReference>
<dbReference type="InterPro" id="IPR011012">
    <property type="entry name" value="Longin-like_dom_sf"/>
</dbReference>
<sequence>MSYYFAIIGTQDNPLFEYDFGTAKQGGDGIARFPEQARHMNQFIVHSSLDIVEEVQWGGGQMYLKCIDRFYNNYVSCFMTGGNVKFMLLHSPQQPVNPTTSRTSTSIGANPTSPQTEEAIKQFFTEVYENWVKTIMNPFYQVNQPVTSPVFRARVAAAGKKYLLSSVAWHMSLWPVVNGMSWKLLVPPYAWLGGNATEPGQLKVIYIYMGIMEVFPFPVLFIQGMS</sequence>
<name>A0A5N6JN48_MONLA</name>
<protein>
    <recommendedName>
        <fullName evidence="3">Trafficking protein particle complex subunit 2</fullName>
    </recommendedName>
</protein>
<evidence type="ECO:0008006" key="3">
    <source>
        <dbReference type="Google" id="ProtNLM"/>
    </source>
</evidence>
<reference evidence="1 2" key="1">
    <citation type="submission" date="2019-06" db="EMBL/GenBank/DDBJ databases">
        <title>Genome Sequence of the Brown Rot Fungal Pathogen Monilinia laxa.</title>
        <authorList>
            <person name="De Miccolis Angelini R.M."/>
            <person name="Landi L."/>
            <person name="Abate D."/>
            <person name="Pollastro S."/>
            <person name="Romanazzi G."/>
            <person name="Faretra F."/>
        </authorList>
    </citation>
    <scope>NUCLEOTIDE SEQUENCE [LARGE SCALE GENOMIC DNA]</scope>
    <source>
        <strain evidence="1 2">Mlax316</strain>
    </source>
</reference>
<comment type="caution">
    <text evidence="1">The sequence shown here is derived from an EMBL/GenBank/DDBJ whole genome shotgun (WGS) entry which is preliminary data.</text>
</comment>
<keyword evidence="2" id="KW-1185">Reference proteome</keyword>
<dbReference type="EMBL" id="VIGI01000020">
    <property type="protein sequence ID" value="KAB8289832.1"/>
    <property type="molecule type" value="Genomic_DNA"/>
</dbReference>
<gene>
    <name evidence="1" type="ORF">EYC80_010464</name>
</gene>
<dbReference type="PANTHER" id="PTHR12403">
    <property type="entry name" value="TRAFFICKING PROTEIN PARTICLE COMPLEX SUBUNIT 2"/>
    <property type="match status" value="1"/>
</dbReference>
<organism evidence="1 2">
    <name type="scientific">Monilinia laxa</name>
    <name type="common">Brown rot fungus</name>
    <name type="synonym">Sclerotinia laxa</name>
    <dbReference type="NCBI Taxonomy" id="61186"/>
    <lineage>
        <taxon>Eukaryota</taxon>
        <taxon>Fungi</taxon>
        <taxon>Dikarya</taxon>
        <taxon>Ascomycota</taxon>
        <taxon>Pezizomycotina</taxon>
        <taxon>Leotiomycetes</taxon>
        <taxon>Helotiales</taxon>
        <taxon>Sclerotiniaceae</taxon>
        <taxon>Monilinia</taxon>
    </lineage>
</organism>
<dbReference type="AlphaFoldDB" id="A0A5N6JN48"/>
<proteinExistence type="predicted"/>
<dbReference type="Gene3D" id="3.30.450.70">
    <property type="match status" value="1"/>
</dbReference>
<dbReference type="InterPro" id="IPR006722">
    <property type="entry name" value="Sedlin"/>
</dbReference>
<dbReference type="OrthoDB" id="10252102at2759"/>
<dbReference type="GO" id="GO:0006888">
    <property type="term" value="P:endoplasmic reticulum to Golgi vesicle-mediated transport"/>
    <property type="evidence" value="ECO:0007669"/>
    <property type="project" value="InterPro"/>
</dbReference>
<accession>A0A5N6JN48</accession>
<dbReference type="Pfam" id="PF04628">
    <property type="entry name" value="Sedlin_N"/>
    <property type="match status" value="1"/>
</dbReference>
<evidence type="ECO:0000313" key="2">
    <source>
        <dbReference type="Proteomes" id="UP000326757"/>
    </source>
</evidence>
<evidence type="ECO:0000313" key="1">
    <source>
        <dbReference type="EMBL" id="KAB8289832.1"/>
    </source>
</evidence>
<dbReference type="SUPFAM" id="SSF64356">
    <property type="entry name" value="SNARE-like"/>
    <property type="match status" value="1"/>
</dbReference>
<dbReference type="Proteomes" id="UP000326757">
    <property type="component" value="Unassembled WGS sequence"/>
</dbReference>
<dbReference type="GO" id="GO:0005737">
    <property type="term" value="C:cytoplasm"/>
    <property type="evidence" value="ECO:0007669"/>
    <property type="project" value="GOC"/>
</dbReference>